<evidence type="ECO:0000313" key="4">
    <source>
        <dbReference type="Proteomes" id="UP000192596"/>
    </source>
</evidence>
<feature type="region of interest" description="Disordered" evidence="1">
    <location>
        <begin position="237"/>
        <end position="274"/>
    </location>
</feature>
<dbReference type="InterPro" id="IPR009571">
    <property type="entry name" value="SUR7/Rim9-like_fungi"/>
</dbReference>
<name>A0A1V8S8Z2_9PEZI</name>
<keyword evidence="2" id="KW-0472">Membrane</keyword>
<dbReference type="GO" id="GO:0045121">
    <property type="term" value="C:membrane raft"/>
    <property type="evidence" value="ECO:0007669"/>
    <property type="project" value="TreeGrafter"/>
</dbReference>
<dbReference type="GO" id="GO:0031505">
    <property type="term" value="P:fungal-type cell wall organization"/>
    <property type="evidence" value="ECO:0007669"/>
    <property type="project" value="TreeGrafter"/>
</dbReference>
<dbReference type="EMBL" id="NAJO01000080">
    <property type="protein sequence ID" value="OQN95724.1"/>
    <property type="molecule type" value="Genomic_DNA"/>
</dbReference>
<proteinExistence type="predicted"/>
<dbReference type="Pfam" id="PF06687">
    <property type="entry name" value="SUR7"/>
    <property type="match status" value="1"/>
</dbReference>
<sequence>MAMRRHPLIPSAGSIAQQQWSPYPVRSVLGLIALIVLAGGIVLQFLTILSGVSTSTPLQHVYFLESTTNGISGGSGMVRNPSRWTFFAICGAENGNNANCGNVVPALPFDPPRNFGTENNVPETFIGTKKFFYLSRFMFAFYLVALFFAVIAFFTSVLAICTRLGAYLTGLNAAIAFFFQTLTAALMTAWTVIGRNNFRAAGQDAHLGTYAFGFTWAAMACFLISTVLFCVGGSVGKDESRNTKSSYFGRKRSTRSRGSFIDNESQRRVKDEYD</sequence>
<dbReference type="AlphaFoldDB" id="A0A1V8S8Z2"/>
<evidence type="ECO:0000256" key="2">
    <source>
        <dbReference type="SAM" id="Phobius"/>
    </source>
</evidence>
<dbReference type="FunCoup" id="A0A1V8S8Z2">
    <property type="interactions" value="76"/>
</dbReference>
<dbReference type="InParanoid" id="A0A1V8S8Z2"/>
<evidence type="ECO:0000256" key="1">
    <source>
        <dbReference type="SAM" id="MobiDB-lite"/>
    </source>
</evidence>
<feature type="transmembrane region" description="Helical" evidence="2">
    <location>
        <begin position="139"/>
        <end position="161"/>
    </location>
</feature>
<feature type="compositionally biased region" description="Basic and acidic residues" evidence="1">
    <location>
        <begin position="264"/>
        <end position="274"/>
    </location>
</feature>
<keyword evidence="4" id="KW-1185">Reference proteome</keyword>
<feature type="transmembrane region" description="Helical" evidence="2">
    <location>
        <begin position="28"/>
        <end position="49"/>
    </location>
</feature>
<dbReference type="GO" id="GO:0032185">
    <property type="term" value="P:septin cytoskeleton organization"/>
    <property type="evidence" value="ECO:0007669"/>
    <property type="project" value="TreeGrafter"/>
</dbReference>
<feature type="transmembrane region" description="Helical" evidence="2">
    <location>
        <begin position="213"/>
        <end position="235"/>
    </location>
</feature>
<dbReference type="PANTHER" id="PTHR36414:SF1">
    <property type="entry name" value="PROTEIN SUR7"/>
    <property type="match status" value="1"/>
</dbReference>
<comment type="caution">
    <text evidence="3">The sequence shown here is derived from an EMBL/GenBank/DDBJ whole genome shotgun (WGS) entry which is preliminary data.</text>
</comment>
<reference evidence="4" key="1">
    <citation type="submission" date="2017-03" db="EMBL/GenBank/DDBJ databases">
        <title>Genomes of endolithic fungi from Antarctica.</title>
        <authorList>
            <person name="Coleine C."/>
            <person name="Masonjones S."/>
            <person name="Stajich J.E."/>
        </authorList>
    </citation>
    <scope>NUCLEOTIDE SEQUENCE [LARGE SCALE GENOMIC DNA]</scope>
    <source>
        <strain evidence="4">CCFEE 5527</strain>
    </source>
</reference>
<dbReference type="GO" id="GO:0030866">
    <property type="term" value="P:cortical actin cytoskeleton organization"/>
    <property type="evidence" value="ECO:0007669"/>
    <property type="project" value="TreeGrafter"/>
</dbReference>
<dbReference type="GO" id="GO:0005886">
    <property type="term" value="C:plasma membrane"/>
    <property type="evidence" value="ECO:0007669"/>
    <property type="project" value="InterPro"/>
</dbReference>
<accession>A0A1V8S8Z2</accession>
<evidence type="ECO:0008006" key="5">
    <source>
        <dbReference type="Google" id="ProtNLM"/>
    </source>
</evidence>
<gene>
    <name evidence="3" type="ORF">B0A48_18264</name>
</gene>
<organism evidence="3 4">
    <name type="scientific">Cryoendolithus antarcticus</name>
    <dbReference type="NCBI Taxonomy" id="1507870"/>
    <lineage>
        <taxon>Eukaryota</taxon>
        <taxon>Fungi</taxon>
        <taxon>Dikarya</taxon>
        <taxon>Ascomycota</taxon>
        <taxon>Pezizomycotina</taxon>
        <taxon>Dothideomycetes</taxon>
        <taxon>Dothideomycetidae</taxon>
        <taxon>Cladosporiales</taxon>
        <taxon>Cladosporiaceae</taxon>
        <taxon>Cryoendolithus</taxon>
    </lineage>
</organism>
<keyword evidence="2" id="KW-0812">Transmembrane</keyword>
<protein>
    <recommendedName>
        <fullName evidence="5">MARVEL domain-containing protein</fullName>
    </recommendedName>
</protein>
<keyword evidence="2" id="KW-1133">Transmembrane helix</keyword>
<dbReference type="Proteomes" id="UP000192596">
    <property type="component" value="Unassembled WGS sequence"/>
</dbReference>
<dbReference type="GO" id="GO:0005938">
    <property type="term" value="C:cell cortex"/>
    <property type="evidence" value="ECO:0007669"/>
    <property type="project" value="TreeGrafter"/>
</dbReference>
<feature type="transmembrane region" description="Helical" evidence="2">
    <location>
        <begin position="173"/>
        <end position="193"/>
    </location>
</feature>
<evidence type="ECO:0000313" key="3">
    <source>
        <dbReference type="EMBL" id="OQN95724.1"/>
    </source>
</evidence>
<dbReference type="OrthoDB" id="5419460at2759"/>
<dbReference type="GO" id="GO:0006897">
    <property type="term" value="P:endocytosis"/>
    <property type="evidence" value="ECO:0007669"/>
    <property type="project" value="TreeGrafter"/>
</dbReference>
<dbReference type="PANTHER" id="PTHR36414">
    <property type="entry name" value="PROTEIN SUR7"/>
    <property type="match status" value="1"/>
</dbReference>